<sequence>MQEENIKKVAQNLTPNEKHVYWQELCNKEDCSRDNFESKDKIEIYNSFKAKSTKRAKLDQFNENAGRMFTVVTNTTAVVKPQPGMGSKAEDHEHLKKHYKKGLKNLKYSNPGGVRVLANTSMGETLGKEYPKEKSCKSSKKINKLEARIEHEKKMRELAQKEVQRLKAEVKKMK</sequence>
<evidence type="ECO:0000256" key="1">
    <source>
        <dbReference type="SAM" id="Coils"/>
    </source>
</evidence>
<accession>A0AAD2D086</accession>
<reference evidence="2" key="1">
    <citation type="submission" date="2023-07" db="EMBL/GenBank/DDBJ databases">
        <authorList>
            <consortium name="AG Swart"/>
            <person name="Singh M."/>
            <person name="Singh A."/>
            <person name="Seah K."/>
            <person name="Emmerich C."/>
        </authorList>
    </citation>
    <scope>NUCLEOTIDE SEQUENCE</scope>
    <source>
        <strain evidence="2">DP1</strain>
    </source>
</reference>
<organism evidence="2 3">
    <name type="scientific">Euplotes crassus</name>
    <dbReference type="NCBI Taxonomy" id="5936"/>
    <lineage>
        <taxon>Eukaryota</taxon>
        <taxon>Sar</taxon>
        <taxon>Alveolata</taxon>
        <taxon>Ciliophora</taxon>
        <taxon>Intramacronucleata</taxon>
        <taxon>Spirotrichea</taxon>
        <taxon>Hypotrichia</taxon>
        <taxon>Euplotida</taxon>
        <taxon>Euplotidae</taxon>
        <taxon>Moneuplotes</taxon>
    </lineage>
</organism>
<dbReference type="AlphaFoldDB" id="A0AAD2D086"/>
<keyword evidence="3" id="KW-1185">Reference proteome</keyword>
<comment type="caution">
    <text evidence="2">The sequence shown here is derived from an EMBL/GenBank/DDBJ whole genome shotgun (WGS) entry which is preliminary data.</text>
</comment>
<dbReference type="EMBL" id="CAMPGE010017746">
    <property type="protein sequence ID" value="CAI2376204.1"/>
    <property type="molecule type" value="Genomic_DNA"/>
</dbReference>
<name>A0AAD2D086_EUPCR</name>
<gene>
    <name evidence="2" type="ORF">ECRASSUSDP1_LOCUS17573</name>
</gene>
<feature type="coiled-coil region" evidence="1">
    <location>
        <begin position="142"/>
        <end position="169"/>
    </location>
</feature>
<dbReference type="Proteomes" id="UP001295684">
    <property type="component" value="Unassembled WGS sequence"/>
</dbReference>
<evidence type="ECO:0000313" key="3">
    <source>
        <dbReference type="Proteomes" id="UP001295684"/>
    </source>
</evidence>
<keyword evidence="1" id="KW-0175">Coiled coil</keyword>
<evidence type="ECO:0000313" key="2">
    <source>
        <dbReference type="EMBL" id="CAI2376204.1"/>
    </source>
</evidence>
<protein>
    <submittedName>
        <fullName evidence="2">Uncharacterized protein</fullName>
    </submittedName>
</protein>
<proteinExistence type="predicted"/>